<sequence>MEISVFKVSVRFLGQDRVFFGYLLPQMSTAMKLLDITMLVSFINREIRTIGGNGSESVIVVFQKGVTRVTPASLPEECYTPLSREEEREVWRLILTNAASSWGRVSPPS</sequence>
<comment type="caution">
    <text evidence="1">The sequence shown here is derived from an EMBL/GenBank/DDBJ whole genome shotgun (WGS) entry which is preliminary data.</text>
</comment>
<evidence type="ECO:0000313" key="1">
    <source>
        <dbReference type="EMBL" id="KKU90923.1"/>
    </source>
</evidence>
<accession>A0A0G1WKR5</accession>
<dbReference type="AlphaFoldDB" id="A0A0G1WKR5"/>
<gene>
    <name evidence="1" type="ORF">UY23_C0005G0019</name>
</gene>
<evidence type="ECO:0000313" key="2">
    <source>
        <dbReference type="Proteomes" id="UP000034956"/>
    </source>
</evidence>
<protein>
    <submittedName>
        <fullName evidence="1">Uncharacterized protein</fullName>
    </submittedName>
</protein>
<name>A0A0G1WKR5_9BACT</name>
<dbReference type="Proteomes" id="UP000034956">
    <property type="component" value="Unassembled WGS sequence"/>
</dbReference>
<dbReference type="EMBL" id="LCPF01000005">
    <property type="protein sequence ID" value="KKU90923.1"/>
    <property type="molecule type" value="Genomic_DNA"/>
</dbReference>
<reference evidence="1 2" key="1">
    <citation type="journal article" date="2015" name="Nature">
        <title>rRNA introns, odd ribosomes, and small enigmatic genomes across a large radiation of phyla.</title>
        <authorList>
            <person name="Brown C.T."/>
            <person name="Hug L.A."/>
            <person name="Thomas B.C."/>
            <person name="Sharon I."/>
            <person name="Castelle C.J."/>
            <person name="Singh A."/>
            <person name="Wilkins M.J."/>
            <person name="Williams K.H."/>
            <person name="Banfield J.F."/>
        </authorList>
    </citation>
    <scope>NUCLEOTIDE SEQUENCE [LARGE SCALE GENOMIC DNA]</scope>
</reference>
<organism evidence="1 2">
    <name type="scientific">Candidatus Jorgensenbacteria bacterium GW2011_GWA1_48_11</name>
    <dbReference type="NCBI Taxonomy" id="1618660"/>
    <lineage>
        <taxon>Bacteria</taxon>
        <taxon>Candidatus Joergenseniibacteriota</taxon>
    </lineage>
</organism>
<proteinExistence type="predicted"/>